<gene>
    <name evidence="1" type="ORF">FUSO3_03600</name>
</gene>
<reference evidence="1 2" key="1">
    <citation type="submission" date="2014-01" db="EMBL/GenBank/DDBJ databases">
        <title>Comparative genomics of Fusobacterium necrophorum wild isolates.</title>
        <authorList>
            <person name="Kittichotirat W."/>
            <person name="Bumgarner R.E."/>
            <person name="Lawrence P."/>
        </authorList>
    </citation>
    <scope>NUCLEOTIDE SEQUENCE [LARGE SCALE GENOMIC DNA]</scope>
    <source>
        <strain evidence="1 2">BL</strain>
    </source>
</reference>
<dbReference type="RefSeq" id="WP_035932724.1">
    <property type="nucleotide sequence ID" value="NZ_JAAC01000050.1"/>
</dbReference>
<sequence>MEQGDQVVKSPWASWQFGLNYMYNNWRGSYKGRGDKAKKYPYEGIFTRSNDLFLRVVSPDSNAYKEYTAASTEKFIHPATTSAIKKQRKSYGLEDTKIIYEPIVTIELGASVKPKDVVKNSISITSPTIVINPPTILNTPKSPNAPNPPQIAITPFNPVAPDPITVSLPTPPTFNIKLGSFCNYMTPNCDHRGRDGGPHSGNPKSYDHNNNIDLNSIELTNGNPAIRYAWSSDSGSFLGANGFDSALLKVYFDYGIAKSPFNFNGGGTANIITNLTIDSINTTQKNDSAVINNQMFLVGGSRIATMDNAKNATIKNSATMNLVGPLVVGFEIQSDTNNNGVQGKREIENVGTITDAEENGYRVDKGWMGGLKLETITDGISDKPISSNEYEVELILPNYVTRNDPNYPKKLKITRTPEIIKNGIITTKGGFTGYKIGMILTFENNDERSTSDYRFINRGTIKFTGKNSTGIQIYAPQSPKTHITVENSGKIELGGIESYGLKLSSRVSEENMTFANTNYGIIDITGNNGNADSLSSGVAILEDSALTNTSAIRSYKNKVKNSGTINVSGGQGNTGMVMILKSDDNITNDTNGTISVSGIKNIGMRVDLGTVNTDDTGSLTPEAINKGSINITSGSENIGMVAQKADSSNHAVATNEKNIKLSNVSKGIGMFSQEGAKIVNKNNAEIEGNTGLSGVVGMVVNDTTSSGENQGTISLQGNRVTGVYNNLGTFSMTDGSISTSGEKSITLYAKDSSNTNSKTKITKGSIEAKDKALGLFADNASIELGGAGEVKLKGSGAGTLLFYNYTGTNSNGRFVLKDNITGALTEGATSFYFKDITPSSGAGSTTAAKLNEMFGGSTKKLKLSLDGKSTLFVIDNTNKNTTSVPLSSVDPDQINNFIGDHVEIDSNSKTFKAYKTSKGTLSINTDVNLDHTEAPNLDKYYRVDFINSDVTVESGKKIIGTDTAKIKEAIAQANYVGATSNSDTKVINKGIIDFSKKGVTAIAVDYAQGINEGIIKMDAANGDNENSVALFGASNSKLINEQSGAMELGENGVGIWGANKITSSLATWGKNIDITNSGTIKGISGKAGIFGIYAKNDVATHAGATSKITHSGDIDLSRNAKSTGIYMTNGTLNSSGSISLKESSIGVNATDSTVNITAGTHTIGDKSAAFKLSGTTGNTSKFLGTGGNISITGKDSAVYLLNGVNFISGTNFTDKLTLTSTNPYTYINAERSTLNYENTKTVTNDETIFMNVKNTTYLNLKSGTDISSTNTKVTGVYATDGSFVHNYGKISLMGDSSVALYGAYDGHNSASITNESTGNIEVGKHGIGVYVVKHIGINKGKIKVGENSVAMRTELGEGELKNEVGATIISTEKKALGMSQDGKNNGGKNILNEGSITLTGDQSVGMHSEKVTTANHEVKNTGTITIGDSTSPANPSIGIYSANGSNSVAVNDGKVAVGKQSIGIYGGNINSGVNSEIYAGDGGVGIYSKEGTVKIEDGAKLSIGKSLGKGKEGVVTYLAGNNQTLESKTSNMLIGDGSFGYVMTGDGNTITTGYSGNSGVVSLGKDSVFIYSKDKSDTGTIKNYNHLVSTRDGNYGMYVSGKAENHGKIDFSNGIGNVGIYSYLEGTTSTPELVTNHGEIHVSKSDLLTNPDDPKYGIGMAAGYVVEEPKHSGIRVTKGLGNIENRGTIRVTTPDSIGMYAGGAGSKAINYGKIELSGPKRNIGMFIEEGAEGINEETGVITTVGSNNKGQIGIAVMRGGILTNKGKIHIDATDGIGIFLAGAIVKNYGSFVLDKYDDSNKAAVDSALQLDKVTVGSNAKKLKVVSAADTSKELGDGLDHIKMKVTPGAAKAIITRNGIVQNPVTAQIINIPNRKPNDIPTSSVGMYIDTSGINYTAPITNIGHLSSLREADLILGTEATKYTQSKDIQLSQEMIKPYNEMIRTSGIEKWSIYSSSLTWMGTVTQKADFTIQNAYLSKIPYTVFAGDKNTTRDTYNFADGLEQRYGVEALGSRENQVFQKLNSIGNNERILLQQAYDEMMGHQYVNVQQRIHATGQILDQEFKY</sequence>
<feature type="non-terminal residue" evidence="1">
    <location>
        <position position="1"/>
    </location>
</feature>
<name>A0AB73BXF4_9FUSO</name>
<organism evidence="1 2">
    <name type="scientific">Fusobacterium necrophorum BL</name>
    <dbReference type="NCBI Taxonomy" id="1441732"/>
    <lineage>
        <taxon>Bacteria</taxon>
        <taxon>Fusobacteriati</taxon>
        <taxon>Fusobacteriota</taxon>
        <taxon>Fusobacteriia</taxon>
        <taxon>Fusobacteriales</taxon>
        <taxon>Fusobacteriaceae</taxon>
        <taxon>Fusobacterium</taxon>
    </lineage>
</organism>
<dbReference type="InterPro" id="IPR053787">
    <property type="entry name" value="Autotransptr-assoc_N"/>
</dbReference>
<evidence type="ECO:0000313" key="2">
    <source>
        <dbReference type="Proteomes" id="UP000027473"/>
    </source>
</evidence>
<accession>A0AB73BXF4</accession>
<feature type="non-terminal residue" evidence="1">
    <location>
        <position position="2064"/>
    </location>
</feature>
<dbReference type="NCBIfam" id="NF033175">
    <property type="entry name" value="fuso_auto_Nterm"/>
    <property type="match status" value="1"/>
</dbReference>
<dbReference type="EMBL" id="JAAC01000050">
    <property type="protein sequence ID" value="KDE64037.1"/>
    <property type="molecule type" value="Genomic_DNA"/>
</dbReference>
<evidence type="ECO:0008006" key="3">
    <source>
        <dbReference type="Google" id="ProtNLM"/>
    </source>
</evidence>
<protein>
    <recommendedName>
        <fullName evidence="3">Autotransporter domain-containing protein</fullName>
    </recommendedName>
</protein>
<proteinExistence type="predicted"/>
<comment type="caution">
    <text evidence="1">The sequence shown here is derived from an EMBL/GenBank/DDBJ whole genome shotgun (WGS) entry which is preliminary data.</text>
</comment>
<dbReference type="Proteomes" id="UP000027473">
    <property type="component" value="Unassembled WGS sequence"/>
</dbReference>
<evidence type="ECO:0000313" key="1">
    <source>
        <dbReference type="EMBL" id="KDE64037.1"/>
    </source>
</evidence>